<gene>
    <name evidence="2" type="ORF">CMUST_08045</name>
</gene>
<dbReference type="PATRIC" id="fig|571915.4.peg.1712"/>
<organism evidence="2 3">
    <name type="scientific">Corynebacterium mustelae</name>
    <dbReference type="NCBI Taxonomy" id="571915"/>
    <lineage>
        <taxon>Bacteria</taxon>
        <taxon>Bacillati</taxon>
        <taxon>Actinomycetota</taxon>
        <taxon>Actinomycetes</taxon>
        <taxon>Mycobacteriales</taxon>
        <taxon>Corynebacteriaceae</taxon>
        <taxon>Corynebacterium</taxon>
    </lineage>
</organism>
<keyword evidence="1" id="KW-0238">DNA-binding</keyword>
<evidence type="ECO:0000313" key="3">
    <source>
        <dbReference type="Proteomes" id="UP000035199"/>
    </source>
</evidence>
<keyword evidence="3" id="KW-1185">Reference proteome</keyword>
<reference evidence="3" key="2">
    <citation type="submission" date="2015-05" db="EMBL/GenBank/DDBJ databases">
        <title>Complete genome sequence of Corynebacterium mustelae DSM 45274, isolated from various tissues of a male ferret with lethal sepsis.</title>
        <authorList>
            <person name="Ruckert C."/>
            <person name="Albersmeier A."/>
            <person name="Winkler A."/>
            <person name="Tauch A."/>
        </authorList>
    </citation>
    <scope>NUCLEOTIDE SEQUENCE [LARGE SCALE GENOMIC DNA]</scope>
    <source>
        <strain evidence="3">DSM 45274</strain>
    </source>
</reference>
<dbReference type="PANTHER" id="PTHR36924:SF1">
    <property type="entry name" value="ANTITOXIN HIGA-1"/>
    <property type="match status" value="1"/>
</dbReference>
<dbReference type="GO" id="GO:0003677">
    <property type="term" value="F:DNA binding"/>
    <property type="evidence" value="ECO:0007669"/>
    <property type="project" value="UniProtKB-KW"/>
</dbReference>
<dbReference type="InterPro" id="IPR013430">
    <property type="entry name" value="Toxin_antidote_HigA"/>
</dbReference>
<name>A0A0G3GXP5_9CORY</name>
<dbReference type="Gene3D" id="1.10.260.40">
    <property type="entry name" value="lambda repressor-like DNA-binding domains"/>
    <property type="match status" value="1"/>
</dbReference>
<dbReference type="SUPFAM" id="SSF47413">
    <property type="entry name" value="lambda repressor-like DNA-binding domains"/>
    <property type="match status" value="1"/>
</dbReference>
<dbReference type="EMBL" id="CP011542">
    <property type="protein sequence ID" value="AKK05934.1"/>
    <property type="molecule type" value="Genomic_DNA"/>
</dbReference>
<dbReference type="PANTHER" id="PTHR36924">
    <property type="entry name" value="ANTITOXIN HIGA-1"/>
    <property type="match status" value="1"/>
</dbReference>
<evidence type="ECO:0000313" key="2">
    <source>
        <dbReference type="EMBL" id="AKK05934.1"/>
    </source>
</evidence>
<reference evidence="2 3" key="1">
    <citation type="journal article" date="2015" name="Genome Announc.">
        <title>Complete Genome Sequence of the Type Strain Corynebacterium mustelae DSM 45274, Isolated from Various Tissues of a Male Ferret with Lethal Sepsis.</title>
        <authorList>
            <person name="Ruckert C."/>
            <person name="Eimer J."/>
            <person name="Winkler A."/>
            <person name="Tauch A."/>
        </authorList>
    </citation>
    <scope>NUCLEOTIDE SEQUENCE [LARGE SCALE GENOMIC DNA]</scope>
    <source>
        <strain evidence="2 3">DSM 45274</strain>
    </source>
</reference>
<dbReference type="OrthoDB" id="4413347at2"/>
<evidence type="ECO:0000256" key="1">
    <source>
        <dbReference type="ARBA" id="ARBA00023125"/>
    </source>
</evidence>
<dbReference type="RefSeq" id="WP_047262058.1">
    <property type="nucleotide sequence ID" value="NZ_CP011542.1"/>
</dbReference>
<proteinExistence type="predicted"/>
<dbReference type="Proteomes" id="UP000035199">
    <property type="component" value="Chromosome"/>
</dbReference>
<sequence length="80" mass="9182">MSAPRHPGIVLKEDYLDPQGISFYDAAKKLYVAEAMLVQFVAGKQSVTWNLSKRLAAVFDQNQSFWLEAQRNWDKYNAES</sequence>
<dbReference type="KEGG" id="cmv:CMUST_08045"/>
<dbReference type="STRING" id="571915.CMUST_08045"/>
<accession>A0A0G3GXP5</accession>
<dbReference type="NCBIfam" id="TIGR02607">
    <property type="entry name" value="antidote_HigA"/>
    <property type="match status" value="1"/>
</dbReference>
<protein>
    <submittedName>
        <fullName evidence="2">Addiction module antidote protein, HigA family</fullName>
    </submittedName>
</protein>
<dbReference type="InterPro" id="IPR010982">
    <property type="entry name" value="Lambda_DNA-bd_dom_sf"/>
</dbReference>
<dbReference type="AlphaFoldDB" id="A0A0G3GXP5"/>